<keyword evidence="9" id="KW-0676">Redox-active center</keyword>
<evidence type="ECO:0000256" key="2">
    <source>
        <dbReference type="ARBA" id="ARBA00006214"/>
    </source>
</evidence>
<dbReference type="EMBL" id="CP098611">
    <property type="protein sequence ID" value="USR92141.1"/>
    <property type="molecule type" value="Genomic_DNA"/>
</dbReference>
<keyword evidence="5 10" id="KW-1133">Transmembrane helix</keyword>
<feature type="domain" description="Thioredoxin" evidence="11">
    <location>
        <begin position="196"/>
        <end position="315"/>
    </location>
</feature>
<dbReference type="Pfam" id="PF07884">
    <property type="entry name" value="VKOR"/>
    <property type="match status" value="1"/>
</dbReference>
<keyword evidence="6" id="KW-0560">Oxidoreductase</keyword>
<dbReference type="Gene3D" id="3.40.30.10">
    <property type="entry name" value="Glutaredoxin"/>
    <property type="match status" value="1"/>
</dbReference>
<feature type="transmembrane region" description="Helical" evidence="10">
    <location>
        <begin position="56"/>
        <end position="83"/>
    </location>
</feature>
<dbReference type="InterPro" id="IPR044698">
    <property type="entry name" value="VKOR/LTO1"/>
</dbReference>
<protein>
    <recommendedName>
        <fullName evidence="11">Thioredoxin domain-containing protein</fullName>
    </recommendedName>
</protein>
<feature type="transmembrane region" description="Helical" evidence="10">
    <location>
        <begin position="132"/>
        <end position="152"/>
    </location>
</feature>
<evidence type="ECO:0000313" key="13">
    <source>
        <dbReference type="Proteomes" id="UP001056708"/>
    </source>
</evidence>
<keyword evidence="7 10" id="KW-0472">Membrane</keyword>
<dbReference type="Gene3D" id="1.20.1440.130">
    <property type="entry name" value="VKOR domain"/>
    <property type="match status" value="1"/>
</dbReference>
<dbReference type="InterPro" id="IPR036249">
    <property type="entry name" value="Thioredoxin-like_sf"/>
</dbReference>
<evidence type="ECO:0000256" key="3">
    <source>
        <dbReference type="ARBA" id="ARBA00022692"/>
    </source>
</evidence>
<dbReference type="CDD" id="cd12916">
    <property type="entry name" value="VKOR_1"/>
    <property type="match status" value="1"/>
</dbReference>
<dbReference type="PANTHER" id="PTHR34573">
    <property type="entry name" value="VKC DOMAIN-CONTAINING PROTEIN"/>
    <property type="match status" value="1"/>
</dbReference>
<evidence type="ECO:0000256" key="7">
    <source>
        <dbReference type="ARBA" id="ARBA00023136"/>
    </source>
</evidence>
<organism evidence="12 13">
    <name type="scientific">Phormidium yuhuli AB48</name>
    <dbReference type="NCBI Taxonomy" id="2940671"/>
    <lineage>
        <taxon>Bacteria</taxon>
        <taxon>Bacillati</taxon>
        <taxon>Cyanobacteriota</taxon>
        <taxon>Cyanophyceae</taxon>
        <taxon>Oscillatoriophycideae</taxon>
        <taxon>Oscillatoriales</taxon>
        <taxon>Oscillatoriaceae</taxon>
        <taxon>Phormidium</taxon>
        <taxon>Phormidium yuhuli</taxon>
    </lineage>
</organism>
<comment type="similarity">
    <text evidence="2">Belongs to the VKOR family.</text>
</comment>
<keyword evidence="4" id="KW-0874">Quinone</keyword>
<evidence type="ECO:0000256" key="9">
    <source>
        <dbReference type="ARBA" id="ARBA00023284"/>
    </source>
</evidence>
<reference evidence="12" key="1">
    <citation type="submission" date="2022-06" db="EMBL/GenBank/DDBJ databases">
        <title>Genome sequence of Phormidium yuhuli AB48 isolated from an industrial photobioreactor environment.</title>
        <authorList>
            <person name="Qiu Y."/>
            <person name="Noonan A.J.C."/>
            <person name="Dofher K."/>
            <person name="Koch M."/>
            <person name="Kieft B."/>
            <person name="Lin X."/>
            <person name="Ziels R.M."/>
            <person name="Hallam S.J."/>
        </authorList>
    </citation>
    <scope>NUCLEOTIDE SEQUENCE</scope>
    <source>
        <strain evidence="12">AB48</strain>
    </source>
</reference>
<dbReference type="SUPFAM" id="SSF52833">
    <property type="entry name" value="Thioredoxin-like"/>
    <property type="match status" value="1"/>
</dbReference>
<evidence type="ECO:0000256" key="4">
    <source>
        <dbReference type="ARBA" id="ARBA00022719"/>
    </source>
</evidence>
<evidence type="ECO:0000256" key="1">
    <source>
        <dbReference type="ARBA" id="ARBA00004141"/>
    </source>
</evidence>
<dbReference type="CDD" id="cd01659">
    <property type="entry name" value="TRX_superfamily"/>
    <property type="match status" value="1"/>
</dbReference>
<dbReference type="Proteomes" id="UP001056708">
    <property type="component" value="Chromosome"/>
</dbReference>
<keyword evidence="8" id="KW-1015">Disulfide bond</keyword>
<keyword evidence="3 10" id="KW-0812">Transmembrane</keyword>
<dbReference type="InterPro" id="IPR013766">
    <property type="entry name" value="Thioredoxin_domain"/>
</dbReference>
<keyword evidence="13" id="KW-1185">Reference proteome</keyword>
<evidence type="ECO:0000256" key="10">
    <source>
        <dbReference type="SAM" id="Phobius"/>
    </source>
</evidence>
<evidence type="ECO:0000256" key="5">
    <source>
        <dbReference type="ARBA" id="ARBA00022989"/>
    </source>
</evidence>
<dbReference type="InterPro" id="IPR038354">
    <property type="entry name" value="VKOR_sf"/>
</dbReference>
<evidence type="ECO:0000256" key="6">
    <source>
        <dbReference type="ARBA" id="ARBA00023002"/>
    </source>
</evidence>
<dbReference type="PANTHER" id="PTHR34573:SF1">
    <property type="entry name" value="VITAMIN K EPOXIDE REDUCTASE DOMAIN-CONTAINING PROTEIN"/>
    <property type="match status" value="1"/>
</dbReference>
<evidence type="ECO:0000256" key="8">
    <source>
        <dbReference type="ARBA" id="ARBA00023157"/>
    </source>
</evidence>
<dbReference type="RefSeq" id="WP_252664213.1">
    <property type="nucleotide sequence ID" value="NZ_CP098611.1"/>
</dbReference>
<dbReference type="InterPro" id="IPR012932">
    <property type="entry name" value="VKOR"/>
</dbReference>
<evidence type="ECO:0000313" key="12">
    <source>
        <dbReference type="EMBL" id="USR92141.1"/>
    </source>
</evidence>
<feature type="transmembrane region" description="Helical" evidence="10">
    <location>
        <begin position="164"/>
        <end position="182"/>
    </location>
</feature>
<name>A0ABY5AUY8_9CYAN</name>
<sequence>MTRRSSQPRFSPWSRPLMGAIAALGVLETSMLTVVKLTDRVEAICPTQGCNQVLNSAYGTVFGLPLTLLGVLGYGVMLFLALAPYGISRDRDRNGHDRLDRLTGWGLLAGGSMMAAFSGYLMTILVGELHEFCPYCLLSALLSFSLFGLAAFSQTWEDEGQPFFTSFILIAVTVVGVTGLYANAEPTVAATPAQIAEGGQKAPPITTESGPAEIALANHLTDIGARGFGAYWCPHCYSQKQLFGAEAFEKLTYLECDANGYQAQPQACQAAGVRAYPTWEINGQLYEGTRELRELARLSGYEGDRDFRHSIRSVR</sequence>
<comment type="subcellular location">
    <subcellularLocation>
        <location evidence="1">Membrane</location>
        <topology evidence="1">Multi-pass membrane protein</topology>
    </subcellularLocation>
</comment>
<evidence type="ECO:0000259" key="11">
    <source>
        <dbReference type="PROSITE" id="PS51352"/>
    </source>
</evidence>
<dbReference type="PROSITE" id="PS51352">
    <property type="entry name" value="THIOREDOXIN_2"/>
    <property type="match status" value="1"/>
</dbReference>
<dbReference type="SMART" id="SM00756">
    <property type="entry name" value="VKc"/>
    <property type="match status" value="1"/>
</dbReference>
<proteinExistence type="inferred from homology"/>
<accession>A0ABY5AUY8</accession>
<feature type="transmembrane region" description="Helical" evidence="10">
    <location>
        <begin position="104"/>
        <end position="126"/>
    </location>
</feature>
<gene>
    <name evidence="12" type="ORF">NEA10_05295</name>
</gene>